<proteinExistence type="predicted"/>
<dbReference type="PATRIC" id="fig|1489064.4.peg.451"/>
<dbReference type="Proteomes" id="UP000035444">
    <property type="component" value="Unassembled WGS sequence"/>
</dbReference>
<keyword evidence="2" id="KW-1003">Cell membrane</keyword>
<evidence type="ECO:0000313" key="7">
    <source>
        <dbReference type="EMBL" id="KLN59509.1"/>
    </source>
</evidence>
<keyword evidence="8" id="KW-1185">Reference proteome</keyword>
<dbReference type="STRING" id="1489064.WH96_17295"/>
<evidence type="ECO:0000256" key="2">
    <source>
        <dbReference type="ARBA" id="ARBA00022475"/>
    </source>
</evidence>
<dbReference type="AlphaFoldDB" id="A0A0H2MAH5"/>
<feature type="transmembrane region" description="Helical" evidence="6">
    <location>
        <begin position="73"/>
        <end position="91"/>
    </location>
</feature>
<dbReference type="GO" id="GO:0005886">
    <property type="term" value="C:plasma membrane"/>
    <property type="evidence" value="ECO:0007669"/>
    <property type="project" value="UniProtKB-SubCell"/>
</dbReference>
<keyword evidence="4 6" id="KW-1133">Transmembrane helix</keyword>
<dbReference type="OrthoDB" id="9804822at2"/>
<evidence type="ECO:0000256" key="1">
    <source>
        <dbReference type="ARBA" id="ARBA00004651"/>
    </source>
</evidence>
<organism evidence="7 8">
    <name type="scientific">Kiloniella spongiae</name>
    <dbReference type="NCBI Taxonomy" id="1489064"/>
    <lineage>
        <taxon>Bacteria</taxon>
        <taxon>Pseudomonadati</taxon>
        <taxon>Pseudomonadota</taxon>
        <taxon>Alphaproteobacteria</taxon>
        <taxon>Rhodospirillales</taxon>
        <taxon>Kiloniellaceae</taxon>
        <taxon>Kiloniella</taxon>
    </lineage>
</organism>
<reference evidence="7 8" key="1">
    <citation type="submission" date="2015-03" db="EMBL/GenBank/DDBJ databases">
        <title>Genome Sequence of Kiloniella spongiae MEBiC09566, isolated from a marine sponge.</title>
        <authorList>
            <person name="Shao Z."/>
            <person name="Wang L."/>
            <person name="Li X."/>
        </authorList>
    </citation>
    <scope>NUCLEOTIDE SEQUENCE [LARGE SCALE GENOMIC DNA]</scope>
    <source>
        <strain evidence="7 8">MEBiC09566</strain>
    </source>
</reference>
<feature type="transmembrane region" description="Helical" evidence="6">
    <location>
        <begin position="150"/>
        <end position="170"/>
    </location>
</feature>
<keyword evidence="3 6" id="KW-0812">Transmembrane</keyword>
<feature type="transmembrane region" description="Helical" evidence="6">
    <location>
        <begin position="44"/>
        <end position="66"/>
    </location>
</feature>
<sequence length="208" mass="22575">MSLDLLLLFIPAAFAINVLPGPNNMLAMTNGLRYGLFDAMKGGLGRLVAFIILIALTATGLGAILAASTTAFYILKIGGAIYLVYLGIRLWRSKTEDVEDLGEPRRSTITTYAIVRQEFLVAISNPKAILVFTAFFPQFIDTDLPMLPQLATMGVTFVLLEIIALFLYAISGKQLAFLTRTQKGQRMMNRTSGSFLITAGGLLATTSK</sequence>
<evidence type="ECO:0000256" key="3">
    <source>
        <dbReference type="ARBA" id="ARBA00022692"/>
    </source>
</evidence>
<dbReference type="PANTHER" id="PTHR30086">
    <property type="entry name" value="ARGININE EXPORTER PROTEIN ARGO"/>
    <property type="match status" value="1"/>
</dbReference>
<comment type="caution">
    <text evidence="7">The sequence shown here is derived from an EMBL/GenBank/DDBJ whole genome shotgun (WGS) entry which is preliminary data.</text>
</comment>
<dbReference type="InterPro" id="IPR001123">
    <property type="entry name" value="LeuE-type"/>
</dbReference>
<evidence type="ECO:0000256" key="4">
    <source>
        <dbReference type="ARBA" id="ARBA00022989"/>
    </source>
</evidence>
<dbReference type="GO" id="GO:0015171">
    <property type="term" value="F:amino acid transmembrane transporter activity"/>
    <property type="evidence" value="ECO:0007669"/>
    <property type="project" value="TreeGrafter"/>
</dbReference>
<evidence type="ECO:0000313" key="8">
    <source>
        <dbReference type="Proteomes" id="UP000035444"/>
    </source>
</evidence>
<evidence type="ECO:0000256" key="5">
    <source>
        <dbReference type="ARBA" id="ARBA00023136"/>
    </source>
</evidence>
<gene>
    <name evidence="7" type="ORF">WH96_17295</name>
</gene>
<dbReference type="Pfam" id="PF01810">
    <property type="entry name" value="LysE"/>
    <property type="match status" value="1"/>
</dbReference>
<dbReference type="RefSeq" id="WP_047765485.1">
    <property type="nucleotide sequence ID" value="NZ_LAQL01000014.1"/>
</dbReference>
<dbReference type="PANTHER" id="PTHR30086:SF20">
    <property type="entry name" value="ARGININE EXPORTER PROTEIN ARGO-RELATED"/>
    <property type="match status" value="1"/>
</dbReference>
<protein>
    <submittedName>
        <fullName evidence="7">Lysine transporter LysE</fullName>
    </submittedName>
</protein>
<comment type="subcellular location">
    <subcellularLocation>
        <location evidence="1">Cell membrane</location>
        <topology evidence="1">Multi-pass membrane protein</topology>
    </subcellularLocation>
</comment>
<dbReference type="EMBL" id="LAQL01000014">
    <property type="protein sequence ID" value="KLN59509.1"/>
    <property type="molecule type" value="Genomic_DNA"/>
</dbReference>
<evidence type="ECO:0000256" key="6">
    <source>
        <dbReference type="SAM" id="Phobius"/>
    </source>
</evidence>
<dbReference type="PIRSF" id="PIRSF006324">
    <property type="entry name" value="LeuE"/>
    <property type="match status" value="1"/>
</dbReference>
<keyword evidence="5 6" id="KW-0472">Membrane</keyword>
<accession>A0A0H2MAH5</accession>
<name>A0A0H2MAH5_9PROT</name>